<feature type="compositionally biased region" description="Low complexity" evidence="1">
    <location>
        <begin position="54"/>
        <end position="65"/>
    </location>
</feature>
<evidence type="ECO:0000313" key="5">
    <source>
        <dbReference type="Proteomes" id="UP001183809"/>
    </source>
</evidence>
<dbReference type="InterPro" id="IPR025241">
    <property type="entry name" value="DUF4190"/>
</dbReference>
<feature type="compositionally biased region" description="Pro residues" evidence="1">
    <location>
        <begin position="1"/>
        <end position="14"/>
    </location>
</feature>
<evidence type="ECO:0000256" key="1">
    <source>
        <dbReference type="SAM" id="MobiDB-lite"/>
    </source>
</evidence>
<dbReference type="Pfam" id="PF13828">
    <property type="entry name" value="DUF4190"/>
    <property type="match status" value="1"/>
</dbReference>
<evidence type="ECO:0000313" key="4">
    <source>
        <dbReference type="EMBL" id="MDT0465789.1"/>
    </source>
</evidence>
<comment type="caution">
    <text evidence="4">The sequence shown here is derived from an EMBL/GenBank/DDBJ whole genome shotgun (WGS) entry which is preliminary data.</text>
</comment>
<feature type="transmembrane region" description="Helical" evidence="2">
    <location>
        <begin position="167"/>
        <end position="192"/>
    </location>
</feature>
<organism evidence="4 5">
    <name type="scientific">Streptomyces gibsoniae</name>
    <dbReference type="NCBI Taxonomy" id="3075529"/>
    <lineage>
        <taxon>Bacteria</taxon>
        <taxon>Bacillati</taxon>
        <taxon>Actinomycetota</taxon>
        <taxon>Actinomycetes</taxon>
        <taxon>Kitasatosporales</taxon>
        <taxon>Streptomycetaceae</taxon>
        <taxon>Streptomyces</taxon>
    </lineage>
</organism>
<reference evidence="5" key="1">
    <citation type="submission" date="2023-07" db="EMBL/GenBank/DDBJ databases">
        <title>30 novel species of actinomycetes from the DSMZ collection.</title>
        <authorList>
            <person name="Nouioui I."/>
        </authorList>
    </citation>
    <scope>NUCLEOTIDE SEQUENCE [LARGE SCALE GENOMIC DNA]</scope>
    <source>
        <strain evidence="5">DSM 41699</strain>
    </source>
</reference>
<keyword evidence="2" id="KW-1133">Transmembrane helix</keyword>
<feature type="transmembrane region" description="Helical" evidence="2">
    <location>
        <begin position="114"/>
        <end position="146"/>
    </location>
</feature>
<keyword evidence="2" id="KW-0812">Transmembrane</keyword>
<evidence type="ECO:0000256" key="2">
    <source>
        <dbReference type="SAM" id="Phobius"/>
    </source>
</evidence>
<dbReference type="Proteomes" id="UP001183809">
    <property type="component" value="Unassembled WGS sequence"/>
</dbReference>
<accession>A0ABU2TXY7</accession>
<name>A0ABU2TXY7_9ACTN</name>
<keyword evidence="5" id="KW-1185">Reference proteome</keyword>
<gene>
    <name evidence="4" type="ORF">RM764_22745</name>
</gene>
<protein>
    <submittedName>
        <fullName evidence="4">DUF4190 domain-containing protein</fullName>
    </submittedName>
</protein>
<proteinExistence type="predicted"/>
<sequence length="217" mass="21324">MDKPPAAPPLPGEPPVGGTLPSFHDHRTMGGAMPPTPGFAPLGSGMPGGGPGPVGAAPGPVDGGFPVPPPPIAPADPGASAYATPAGYGYPAPPGYAGYGWPGMPAPPRNGLGVAAMVLGILAVCLFCMYGVVSLILGILAVIFGIKGRKRVEAGEADNRGQALAGFILGIVGIVLGVAVIVLMVIGITMAINHSPSSDDPYVGNALSVSAPALFHG</sequence>
<feature type="domain" description="DUF4190" evidence="3">
    <location>
        <begin position="112"/>
        <end position="179"/>
    </location>
</feature>
<dbReference type="EMBL" id="JAVREY010000028">
    <property type="protein sequence ID" value="MDT0465789.1"/>
    <property type="molecule type" value="Genomic_DNA"/>
</dbReference>
<feature type="region of interest" description="Disordered" evidence="1">
    <location>
        <begin position="1"/>
        <end position="72"/>
    </location>
</feature>
<evidence type="ECO:0000259" key="3">
    <source>
        <dbReference type="Pfam" id="PF13828"/>
    </source>
</evidence>
<keyword evidence="2" id="KW-0472">Membrane</keyword>